<gene>
    <name evidence="3" type="ORF">EZV62_015458</name>
</gene>
<dbReference type="Proteomes" id="UP000323000">
    <property type="component" value="Chromosome 7"/>
</dbReference>
<evidence type="ECO:0000259" key="2">
    <source>
        <dbReference type="Pfam" id="PF14111"/>
    </source>
</evidence>
<evidence type="ECO:0000313" key="4">
    <source>
        <dbReference type="Proteomes" id="UP000323000"/>
    </source>
</evidence>
<reference evidence="4" key="1">
    <citation type="journal article" date="2019" name="Gigascience">
        <title>De novo genome assembly of the endangered Acer yangbiense, a plant species with extremely small populations endemic to Yunnan Province, China.</title>
        <authorList>
            <person name="Yang J."/>
            <person name="Wariss H.M."/>
            <person name="Tao L."/>
            <person name="Zhang R."/>
            <person name="Yun Q."/>
            <person name="Hollingsworth P."/>
            <person name="Dao Z."/>
            <person name="Luo G."/>
            <person name="Guo H."/>
            <person name="Ma Y."/>
            <person name="Sun W."/>
        </authorList>
    </citation>
    <scope>NUCLEOTIDE SEQUENCE [LARGE SCALE GENOMIC DNA]</scope>
    <source>
        <strain evidence="4">cv. Malutang</strain>
    </source>
</reference>
<sequence length="382" mass="43145">MGEEVENQGEETCVVDGEDMAAAARRGKREQVKSFTVDQIKNLGKVKLAGEIAKLCEMLSILDVDGPIRQVSGELRREGLKDVDRCLVGKVLTGKRVNRETFKRVIEQLWSQIRSVEIEAIGDNIFMFIFPSLEVQSMIWSRGPWHFDHNLIVLEKPKEQIGTVVEIPADSRECMGRFIRVKVRINISKPLMRCVRLNMDDSEEIITAILLYEKLPEFCHACGIISHGLRDCLDDNARTKALEGATTKYSSWLRVASLEQAKNRASRKEIKGPENTPSSSNQENQSRKSSETGKSSKNNSNDQEGSLRCYDHRCAHVIAHSKCCAPRTRKRVTGVAHKMFLLYAQSAFVSSKHAFVQQGMHQGKLACTDFATQRFRPKLAHR</sequence>
<feature type="region of interest" description="Disordered" evidence="1">
    <location>
        <begin position="263"/>
        <end position="305"/>
    </location>
</feature>
<dbReference type="PANTHER" id="PTHR31286:SF167">
    <property type="entry name" value="OS09G0268800 PROTEIN"/>
    <property type="match status" value="1"/>
</dbReference>
<dbReference type="AlphaFoldDB" id="A0A5C7HLH6"/>
<dbReference type="InterPro" id="IPR040256">
    <property type="entry name" value="At4g02000-like"/>
</dbReference>
<dbReference type="EMBL" id="VAHF01000007">
    <property type="protein sequence ID" value="TXG57629.1"/>
    <property type="molecule type" value="Genomic_DNA"/>
</dbReference>
<keyword evidence="4" id="KW-1185">Reference proteome</keyword>
<protein>
    <recommendedName>
        <fullName evidence="2">DUF4283 domain-containing protein</fullName>
    </recommendedName>
</protein>
<evidence type="ECO:0000256" key="1">
    <source>
        <dbReference type="SAM" id="MobiDB-lite"/>
    </source>
</evidence>
<proteinExistence type="predicted"/>
<dbReference type="Pfam" id="PF14111">
    <property type="entry name" value="DUF4283"/>
    <property type="match status" value="1"/>
</dbReference>
<evidence type="ECO:0000313" key="3">
    <source>
        <dbReference type="EMBL" id="TXG57629.1"/>
    </source>
</evidence>
<accession>A0A5C7HLH6</accession>
<organism evidence="3 4">
    <name type="scientific">Acer yangbiense</name>
    <dbReference type="NCBI Taxonomy" id="1000413"/>
    <lineage>
        <taxon>Eukaryota</taxon>
        <taxon>Viridiplantae</taxon>
        <taxon>Streptophyta</taxon>
        <taxon>Embryophyta</taxon>
        <taxon>Tracheophyta</taxon>
        <taxon>Spermatophyta</taxon>
        <taxon>Magnoliopsida</taxon>
        <taxon>eudicotyledons</taxon>
        <taxon>Gunneridae</taxon>
        <taxon>Pentapetalae</taxon>
        <taxon>rosids</taxon>
        <taxon>malvids</taxon>
        <taxon>Sapindales</taxon>
        <taxon>Sapindaceae</taxon>
        <taxon>Hippocastanoideae</taxon>
        <taxon>Acereae</taxon>
        <taxon>Acer</taxon>
    </lineage>
</organism>
<name>A0A5C7HLH6_9ROSI</name>
<feature type="domain" description="DUF4283" evidence="2">
    <location>
        <begin position="83"/>
        <end position="156"/>
    </location>
</feature>
<feature type="compositionally biased region" description="Polar residues" evidence="1">
    <location>
        <begin position="275"/>
        <end position="284"/>
    </location>
</feature>
<dbReference type="PANTHER" id="PTHR31286">
    <property type="entry name" value="GLYCINE-RICH CELL WALL STRUCTURAL PROTEIN 1.8-LIKE"/>
    <property type="match status" value="1"/>
</dbReference>
<dbReference type="InterPro" id="IPR025558">
    <property type="entry name" value="DUF4283"/>
</dbReference>
<comment type="caution">
    <text evidence="3">The sequence shown here is derived from an EMBL/GenBank/DDBJ whole genome shotgun (WGS) entry which is preliminary data.</text>
</comment>
<feature type="compositionally biased region" description="Polar residues" evidence="1">
    <location>
        <begin position="292"/>
        <end position="304"/>
    </location>
</feature>